<protein>
    <submittedName>
        <fullName evidence="1">Uncharacterized protein</fullName>
    </submittedName>
</protein>
<proteinExistence type="predicted"/>
<gene>
    <name evidence="1" type="ORF">LZC95_50550</name>
</gene>
<dbReference type="EMBL" id="CP089982">
    <property type="protein sequence ID" value="WXA94647.1"/>
    <property type="molecule type" value="Genomic_DNA"/>
</dbReference>
<dbReference type="Proteomes" id="UP001379533">
    <property type="component" value="Chromosome"/>
</dbReference>
<sequence length="108" mass="12165">MSASLIELQTRIGEGFLRMQALRDDIRERLNAGGMEEWVEWQKLDAEATAFELGVEDITEDLWRVLATLLSKLSKLRDDLFDAATTPSMSRILQLEAPPPALLYSDAV</sequence>
<reference evidence="1 2" key="1">
    <citation type="submission" date="2021-12" db="EMBL/GenBank/DDBJ databases">
        <title>Discovery of the Pendulisporaceae a myxobacterial family with distinct sporulation behavior and unique specialized metabolism.</title>
        <authorList>
            <person name="Garcia R."/>
            <person name="Popoff A."/>
            <person name="Bader C.D."/>
            <person name="Loehr J."/>
            <person name="Walesch S."/>
            <person name="Walt C."/>
            <person name="Boldt J."/>
            <person name="Bunk B."/>
            <person name="Haeckl F.J.F.P.J."/>
            <person name="Gunesch A.P."/>
            <person name="Birkelbach J."/>
            <person name="Nuebel U."/>
            <person name="Pietschmann T."/>
            <person name="Bach T."/>
            <person name="Mueller R."/>
        </authorList>
    </citation>
    <scope>NUCLEOTIDE SEQUENCE [LARGE SCALE GENOMIC DNA]</scope>
    <source>
        <strain evidence="1 2">MSr12523</strain>
    </source>
</reference>
<evidence type="ECO:0000313" key="1">
    <source>
        <dbReference type="EMBL" id="WXA94647.1"/>
    </source>
</evidence>
<keyword evidence="2" id="KW-1185">Reference proteome</keyword>
<name>A0ABZ2K7I1_9BACT</name>
<dbReference type="RefSeq" id="WP_394845258.1">
    <property type="nucleotide sequence ID" value="NZ_CP089982.1"/>
</dbReference>
<organism evidence="1 2">
    <name type="scientific">Pendulispora brunnea</name>
    <dbReference type="NCBI Taxonomy" id="2905690"/>
    <lineage>
        <taxon>Bacteria</taxon>
        <taxon>Pseudomonadati</taxon>
        <taxon>Myxococcota</taxon>
        <taxon>Myxococcia</taxon>
        <taxon>Myxococcales</taxon>
        <taxon>Sorangiineae</taxon>
        <taxon>Pendulisporaceae</taxon>
        <taxon>Pendulispora</taxon>
    </lineage>
</organism>
<evidence type="ECO:0000313" key="2">
    <source>
        <dbReference type="Proteomes" id="UP001379533"/>
    </source>
</evidence>
<accession>A0ABZ2K7I1</accession>